<gene>
    <name evidence="3" type="ORF">KAJ83_16820</name>
</gene>
<dbReference type="InterPro" id="IPR007055">
    <property type="entry name" value="BON_dom"/>
</dbReference>
<accession>A0A8J7S2H9</accession>
<name>A0A8J7S2H9_9PROT</name>
<evidence type="ECO:0000259" key="2">
    <source>
        <dbReference type="PROSITE" id="PS50914"/>
    </source>
</evidence>
<comment type="caution">
    <text evidence="3">The sequence shown here is derived from an EMBL/GenBank/DDBJ whole genome shotgun (WGS) entry which is preliminary data.</text>
</comment>
<protein>
    <submittedName>
        <fullName evidence="3">BON domain-containing protein</fullName>
    </submittedName>
</protein>
<dbReference type="Pfam" id="PF04972">
    <property type="entry name" value="BON"/>
    <property type="match status" value="2"/>
</dbReference>
<dbReference type="Gene3D" id="3.30.1340.30">
    <property type="match status" value="1"/>
</dbReference>
<keyword evidence="4" id="KW-1185">Reference proteome</keyword>
<organism evidence="3 4">
    <name type="scientific">Marivibrio halodurans</name>
    <dbReference type="NCBI Taxonomy" id="2039722"/>
    <lineage>
        <taxon>Bacteria</taxon>
        <taxon>Pseudomonadati</taxon>
        <taxon>Pseudomonadota</taxon>
        <taxon>Alphaproteobacteria</taxon>
        <taxon>Rhodospirillales</taxon>
        <taxon>Rhodospirillaceae</taxon>
        <taxon>Marivibrio</taxon>
    </lineage>
</organism>
<proteinExistence type="predicted"/>
<dbReference type="RefSeq" id="WP_210683276.1">
    <property type="nucleotide sequence ID" value="NZ_JAGMWN010000010.1"/>
</dbReference>
<evidence type="ECO:0000313" key="4">
    <source>
        <dbReference type="Proteomes" id="UP000672602"/>
    </source>
</evidence>
<sequence length="247" mass="26464">MIHRPPYRFSARPPACLSAHLSRGLATLCLMALLAGPLGACSPVGVAVGAGAVAGSAAMEERGLEQSLSDKSDEVSILKRLADYRFDTFRRVGVSVHEGRVLLTGIVPEADDRVEAVRVAWATDGIVDVINEILIGEGIGTIDTSYDLRITSELRADITLDGKVRAVNYDLEAVGGTLYLFGIAQNRAEIDRVQAHARRIANVRRIVNHMLLKDGPRRASILEALAEQEAEQDGAEDDGTPDPGASQ</sequence>
<dbReference type="EMBL" id="JAGMWN010000010">
    <property type="protein sequence ID" value="MBP5858685.1"/>
    <property type="molecule type" value="Genomic_DNA"/>
</dbReference>
<feature type="region of interest" description="Disordered" evidence="1">
    <location>
        <begin position="226"/>
        <end position="247"/>
    </location>
</feature>
<dbReference type="Proteomes" id="UP000672602">
    <property type="component" value="Unassembled WGS sequence"/>
</dbReference>
<feature type="domain" description="BON" evidence="2">
    <location>
        <begin position="146"/>
        <end position="214"/>
    </location>
</feature>
<evidence type="ECO:0000313" key="3">
    <source>
        <dbReference type="EMBL" id="MBP5858685.1"/>
    </source>
</evidence>
<feature type="domain" description="BON" evidence="2">
    <location>
        <begin position="69"/>
        <end position="137"/>
    </location>
</feature>
<dbReference type="PROSITE" id="PS50914">
    <property type="entry name" value="BON"/>
    <property type="match status" value="2"/>
</dbReference>
<feature type="compositionally biased region" description="Acidic residues" evidence="1">
    <location>
        <begin position="226"/>
        <end position="240"/>
    </location>
</feature>
<reference evidence="3" key="1">
    <citation type="submission" date="2021-04" db="EMBL/GenBank/DDBJ databases">
        <authorList>
            <person name="Zhang D.-C."/>
        </authorList>
    </citation>
    <scope>NUCLEOTIDE SEQUENCE</scope>
    <source>
        <strain evidence="3">CGMCC 1.15697</strain>
    </source>
</reference>
<evidence type="ECO:0000256" key="1">
    <source>
        <dbReference type="SAM" id="MobiDB-lite"/>
    </source>
</evidence>
<dbReference type="AlphaFoldDB" id="A0A8J7S2H9"/>